<keyword evidence="5" id="KW-0677">Repeat</keyword>
<keyword evidence="11" id="KW-1185">Reference proteome</keyword>
<evidence type="ECO:0000256" key="8">
    <source>
        <dbReference type="ARBA" id="ARBA00083566"/>
    </source>
</evidence>
<dbReference type="OrthoDB" id="10263328at2759"/>
<dbReference type="Pfam" id="PF25574">
    <property type="entry name" value="TPR_IMB1"/>
    <property type="match status" value="1"/>
</dbReference>
<dbReference type="InterPro" id="IPR016024">
    <property type="entry name" value="ARM-type_fold"/>
</dbReference>
<keyword evidence="6" id="KW-0653">Protein transport</keyword>
<evidence type="ECO:0000313" key="10">
    <source>
        <dbReference type="EMBL" id="ORX58978.1"/>
    </source>
</evidence>
<dbReference type="InterPro" id="IPR001494">
    <property type="entry name" value="Importin-beta_N"/>
</dbReference>
<evidence type="ECO:0000256" key="7">
    <source>
        <dbReference type="ARBA" id="ARBA00079884"/>
    </source>
</evidence>
<dbReference type="Pfam" id="PF03810">
    <property type="entry name" value="IBN_N"/>
    <property type="match status" value="1"/>
</dbReference>
<dbReference type="GO" id="GO:0005737">
    <property type="term" value="C:cytoplasm"/>
    <property type="evidence" value="ECO:0007669"/>
    <property type="project" value="UniProtKB-SubCell"/>
</dbReference>
<dbReference type="STRING" id="101127.A0A1X2GQN1"/>
<dbReference type="PANTHER" id="PTHR10527">
    <property type="entry name" value="IMPORTIN BETA"/>
    <property type="match status" value="1"/>
</dbReference>
<dbReference type="GO" id="GO:0031267">
    <property type="term" value="F:small GTPase binding"/>
    <property type="evidence" value="ECO:0007669"/>
    <property type="project" value="InterPro"/>
</dbReference>
<dbReference type="InterPro" id="IPR011989">
    <property type="entry name" value="ARM-like"/>
</dbReference>
<gene>
    <name evidence="10" type="ORF">DM01DRAFT_1301761</name>
</gene>
<comment type="similarity">
    <text evidence="2">Belongs to the importin beta family. Importin beta-1 subfamily.</text>
</comment>
<dbReference type="Gene3D" id="1.25.10.10">
    <property type="entry name" value="Leucine-rich Repeat Variant"/>
    <property type="match status" value="1"/>
</dbReference>
<keyword evidence="4" id="KW-0963">Cytoplasm</keyword>
<comment type="subcellular location">
    <subcellularLocation>
        <location evidence="1">Cytoplasm</location>
    </subcellularLocation>
</comment>
<evidence type="ECO:0000313" key="11">
    <source>
        <dbReference type="Proteomes" id="UP000242146"/>
    </source>
</evidence>
<dbReference type="Pfam" id="PF13513">
    <property type="entry name" value="HEAT_EZ"/>
    <property type="match status" value="1"/>
</dbReference>
<dbReference type="FunFam" id="1.25.10.10:FF:000027">
    <property type="entry name" value="Importin subunit beta-1"/>
    <property type="match status" value="1"/>
</dbReference>
<dbReference type="GO" id="GO:0006606">
    <property type="term" value="P:protein import into nucleus"/>
    <property type="evidence" value="ECO:0007669"/>
    <property type="project" value="InterPro"/>
</dbReference>
<evidence type="ECO:0000256" key="1">
    <source>
        <dbReference type="ARBA" id="ARBA00004496"/>
    </source>
</evidence>
<evidence type="ECO:0000256" key="5">
    <source>
        <dbReference type="ARBA" id="ARBA00022737"/>
    </source>
</evidence>
<protein>
    <recommendedName>
        <fullName evidence="7">Importin-95</fullName>
    </recommendedName>
    <alternativeName>
        <fullName evidence="8">Karyopherin-95</fullName>
    </alternativeName>
</protein>
<dbReference type="SMART" id="SM00913">
    <property type="entry name" value="IBN_N"/>
    <property type="match status" value="1"/>
</dbReference>
<comment type="caution">
    <text evidence="10">The sequence shown here is derived from an EMBL/GenBank/DDBJ whole genome shotgun (WGS) entry which is preliminary data.</text>
</comment>
<evidence type="ECO:0000256" key="2">
    <source>
        <dbReference type="ARBA" id="ARBA00010907"/>
    </source>
</evidence>
<evidence type="ECO:0000259" key="9">
    <source>
        <dbReference type="PROSITE" id="PS50166"/>
    </source>
</evidence>
<evidence type="ECO:0000256" key="4">
    <source>
        <dbReference type="ARBA" id="ARBA00022490"/>
    </source>
</evidence>
<dbReference type="AlphaFoldDB" id="A0A1X2GQN1"/>
<evidence type="ECO:0000256" key="3">
    <source>
        <dbReference type="ARBA" id="ARBA00022448"/>
    </source>
</evidence>
<sequence>MDIATLLANTLSPDQPTLEDARQKLEHFGQENFPQYVLALCQCLIDEQSGNHIRHAAGLALKNTLTSKDAAVHDEQARRWLAVEEGIRRQIKERLLAALATPNKQASTAVAQSVAAIAAVELPAQQWTDLIPALLNNVQASNNDILKKATMMTLGFICEQVVDDALMDHSSDILTAVITGARKEEPSVEVRLESINALNNSLEFIKTHFERDGERNVIMQTVCEGTQSESVDVKVASFECLVRIMQQYYHLMSVYMEKALFGLTVAGMNDPEPNVALQAIEFWSTVCDDELEIRYELEQAEMNGNPSDVILYNFANQAVTEVVPVLLWLLTKQEEEEDEDEWNVSMAAATCLSLFAQCVQSNIVNLVVPFVSQNIQNEDWRFREAAVMAFGSILDGPDPIMLTTLVDEALSILITMMSDSVPNVRDTVAWTLGRVCEHISQAIKVDVYLDELVRAILRGLQDNPRIVGNCCWALMNLADQIGTPAGSSEPTGTLSRYFDSIIKALLQFTEQCTENESNCRTSAYEAMSSLINFSADDCIPLVQEVVLTILNRLEATIAMENQILNADDRADHNELQSSLLGVLTNSIRRLPKDISQVADRIMAVVLQLLTKASNQATTTEDALLLVSALTAVLDTDFARYADAFVPILYSALQNAQEYQLVSIALGNVGDIFRALGPNAVGYCREFMEVLVSSVSNPALHASVKPTILSCFGDIAMAVGDKFEPFVDITMSVLNQAVEMRAAVNPMDPEHVDYSNMMMESVVEAFVGIIQGMRSSPNLMGLQQYIPGIVQFIYSVGSSLIPTNDDLDRALVGLLGDIAEVFGPNAKMYLVHGWILEYLKQVKLRRQASKATKDTVRWAREMVRQACQ</sequence>
<proteinExistence type="inferred from homology"/>
<feature type="domain" description="Importin N-terminal" evidence="9">
    <location>
        <begin position="21"/>
        <end position="101"/>
    </location>
</feature>
<dbReference type="InterPro" id="IPR058584">
    <property type="entry name" value="IMB1_TNPO1-like_TPR"/>
</dbReference>
<keyword evidence="3" id="KW-0813">Transport</keyword>
<reference evidence="10 11" key="1">
    <citation type="submission" date="2016-07" db="EMBL/GenBank/DDBJ databases">
        <title>Pervasive Adenine N6-methylation of Active Genes in Fungi.</title>
        <authorList>
            <consortium name="DOE Joint Genome Institute"/>
            <person name="Mondo S.J."/>
            <person name="Dannebaum R.O."/>
            <person name="Kuo R.C."/>
            <person name="Labutti K."/>
            <person name="Haridas S."/>
            <person name="Kuo A."/>
            <person name="Salamov A."/>
            <person name="Ahrendt S.R."/>
            <person name="Lipzen A."/>
            <person name="Sullivan W."/>
            <person name="Andreopoulos W.B."/>
            <person name="Clum A."/>
            <person name="Lindquist E."/>
            <person name="Daum C."/>
            <person name="Ramamoorthy G.K."/>
            <person name="Gryganskyi A."/>
            <person name="Culley D."/>
            <person name="Magnuson J.K."/>
            <person name="James T.Y."/>
            <person name="O'Malley M.A."/>
            <person name="Stajich J.E."/>
            <person name="Spatafora J.W."/>
            <person name="Visel A."/>
            <person name="Grigoriev I.V."/>
        </authorList>
    </citation>
    <scope>NUCLEOTIDE SEQUENCE [LARGE SCALE GENOMIC DNA]</scope>
    <source>
        <strain evidence="10 11">NRRL 3301</strain>
    </source>
</reference>
<name>A0A1X2GQN1_9FUNG</name>
<dbReference type="EMBL" id="MCGT01000006">
    <property type="protein sequence ID" value="ORX58978.1"/>
    <property type="molecule type" value="Genomic_DNA"/>
</dbReference>
<dbReference type="PROSITE" id="PS50166">
    <property type="entry name" value="IMPORTIN_B_NT"/>
    <property type="match status" value="1"/>
</dbReference>
<evidence type="ECO:0000256" key="6">
    <source>
        <dbReference type="ARBA" id="ARBA00022927"/>
    </source>
</evidence>
<dbReference type="SUPFAM" id="SSF48371">
    <property type="entry name" value="ARM repeat"/>
    <property type="match status" value="1"/>
</dbReference>
<dbReference type="InterPro" id="IPR040122">
    <property type="entry name" value="Importin_beta"/>
</dbReference>
<accession>A0A1X2GQN1</accession>
<organism evidence="10 11">
    <name type="scientific">Hesseltinella vesiculosa</name>
    <dbReference type="NCBI Taxonomy" id="101127"/>
    <lineage>
        <taxon>Eukaryota</taxon>
        <taxon>Fungi</taxon>
        <taxon>Fungi incertae sedis</taxon>
        <taxon>Mucoromycota</taxon>
        <taxon>Mucoromycotina</taxon>
        <taxon>Mucoromycetes</taxon>
        <taxon>Mucorales</taxon>
        <taxon>Cunninghamellaceae</taxon>
        <taxon>Hesseltinella</taxon>
    </lineage>
</organism>
<dbReference type="Proteomes" id="UP000242146">
    <property type="component" value="Unassembled WGS sequence"/>
</dbReference>